<proteinExistence type="predicted"/>
<evidence type="ECO:0000256" key="1">
    <source>
        <dbReference type="ARBA" id="ARBA00022478"/>
    </source>
</evidence>
<accession>A0A1B0PRD5</accession>
<dbReference type="Gene3D" id="3.30.1360.10">
    <property type="entry name" value="RNA polymerase, RBP11-like subunit"/>
    <property type="match status" value="1"/>
</dbReference>
<evidence type="ECO:0000256" key="2">
    <source>
        <dbReference type="ARBA" id="ARBA00023163"/>
    </source>
</evidence>
<dbReference type="RefSeq" id="YP_009299062.1">
    <property type="nucleotide sequence ID" value="NC_031195.1"/>
</dbReference>
<organism evidence="3">
    <name type="scientific">Pelargonium dolomiticum</name>
    <dbReference type="NCBI Taxonomy" id="158595"/>
    <lineage>
        <taxon>Eukaryota</taxon>
        <taxon>Viridiplantae</taxon>
        <taxon>Streptophyta</taxon>
        <taxon>Embryophyta</taxon>
        <taxon>Tracheophyta</taxon>
        <taxon>Spermatophyta</taxon>
        <taxon>Magnoliopsida</taxon>
        <taxon>eudicotyledons</taxon>
        <taxon>Gunneridae</taxon>
        <taxon>Pentapetalae</taxon>
        <taxon>rosids</taxon>
        <taxon>malvids</taxon>
        <taxon>Geraniales</taxon>
        <taxon>Geraniaceae</taxon>
        <taxon>Pelargonium</taxon>
    </lineage>
</organism>
<dbReference type="EMBL" id="KM527889">
    <property type="protein sequence ID" value="AJB98977.1"/>
    <property type="molecule type" value="Genomic_DNA"/>
</dbReference>
<dbReference type="GO" id="GO:0000428">
    <property type="term" value="C:DNA-directed RNA polymerase complex"/>
    <property type="evidence" value="ECO:0007669"/>
    <property type="project" value="UniProtKB-KW"/>
</dbReference>
<evidence type="ECO:0000313" key="3">
    <source>
        <dbReference type="EMBL" id="AJB98977.1"/>
    </source>
</evidence>
<dbReference type="GO" id="GO:0006351">
    <property type="term" value="P:DNA-templated transcription"/>
    <property type="evidence" value="ECO:0007669"/>
    <property type="project" value="InterPro"/>
</dbReference>
<name>A0A1B0PRD5_9ROSI</name>
<keyword evidence="1" id="KW-0240">DNA-directed RNA polymerase</keyword>
<dbReference type="Gene3D" id="2.170.120.12">
    <property type="entry name" value="DNA-directed RNA polymerase, insert domain"/>
    <property type="match status" value="1"/>
</dbReference>
<keyword evidence="3" id="KW-0934">Plastid</keyword>
<dbReference type="GO" id="GO:0046983">
    <property type="term" value="F:protein dimerization activity"/>
    <property type="evidence" value="ECO:0007669"/>
    <property type="project" value="InterPro"/>
</dbReference>
<dbReference type="InterPro" id="IPR036643">
    <property type="entry name" value="RNApol_insert_sf"/>
</dbReference>
<geneLocation type="chloroplast" evidence="3"/>
<reference evidence="3" key="1">
    <citation type="submission" date="2014-09" db="EMBL/GenBank/DDBJ databases">
        <title>Plastid Genome Evolution in Pelargonium (Geraniaceae).</title>
        <authorList>
            <person name="Weng M.-L."/>
            <person name="Jansen R.K."/>
        </authorList>
    </citation>
    <scope>NUCLEOTIDE SEQUENCE</scope>
</reference>
<sequence>MLGGGDYGKFVLCPIHNGQANLIANSLRQALLKSLVCARVTRAKIKNEPTFGMHIQGIKESIPEIMRNLSEIRLKGNFDDLHLPCTEKAILDVKTSLTDKQVFALLDRNNCPFTIMAHDITLPSGLSVVDETQHIATLTEPVSFCVELQIEINSVDSKTETEVTNEEQGWHSFDVSFLPIHLVTTSIHRYDYAGESVEMLLIGIWTDKTIGAYEALVQASQRTIRRCESLLQRKYTK</sequence>
<gene>
    <name evidence="3" type="primary">rpoA</name>
</gene>
<dbReference type="RefSeq" id="YP_009299022.1">
    <property type="nucleotide sequence ID" value="NC_031195.1"/>
</dbReference>
<dbReference type="AlphaFoldDB" id="A0A1B0PRD5"/>
<dbReference type="InterPro" id="IPR036603">
    <property type="entry name" value="RBP11-like"/>
</dbReference>
<keyword evidence="3" id="KW-0150">Chloroplast</keyword>
<dbReference type="GeneID" id="29075989"/>
<protein>
    <submittedName>
        <fullName evidence="3">RNA polymerase alpha subunit</fullName>
    </submittedName>
</protein>
<keyword evidence="2" id="KW-0804">Transcription</keyword>
<dbReference type="SUPFAM" id="SSF55257">
    <property type="entry name" value="RBP11-like subunits of RNA polymerase"/>
    <property type="match status" value="1"/>
</dbReference>
<dbReference type="GeneID" id="29076043"/>
<dbReference type="SUPFAM" id="SSF56553">
    <property type="entry name" value="Insert subdomain of RNA polymerase alpha subunit"/>
    <property type="match status" value="1"/>
</dbReference>
<dbReference type="EMBL" id="KM527889">
    <property type="protein sequence ID" value="AJB98936.1"/>
    <property type="molecule type" value="Genomic_DNA"/>
</dbReference>